<reference evidence="18 19" key="1">
    <citation type="submission" date="2020-12" db="EMBL/GenBank/DDBJ databases">
        <title>Pseudomonas schmalbachii sp. nov. isolated from millipede gut.</title>
        <authorList>
            <person name="Shelomi M."/>
        </authorList>
    </citation>
    <scope>NUCLEOTIDE SEQUENCE [LARGE SCALE GENOMIC DNA]</scope>
    <source>
        <strain evidence="18 19">Milli4</strain>
    </source>
</reference>
<dbReference type="SUPFAM" id="SSF56935">
    <property type="entry name" value="Porins"/>
    <property type="match status" value="1"/>
</dbReference>
<dbReference type="InterPro" id="IPR000531">
    <property type="entry name" value="Beta-barrel_TonB"/>
</dbReference>
<evidence type="ECO:0000256" key="3">
    <source>
        <dbReference type="ARBA" id="ARBA00022448"/>
    </source>
</evidence>
<dbReference type="EMBL" id="JAELYA010000007">
    <property type="protein sequence ID" value="MBO3277092.1"/>
    <property type="molecule type" value="Genomic_DNA"/>
</dbReference>
<dbReference type="CDD" id="cd01347">
    <property type="entry name" value="ligand_gated_channel"/>
    <property type="match status" value="1"/>
</dbReference>
<comment type="similarity">
    <text evidence="2 14 15">Belongs to the TonB-dependent receptor family.</text>
</comment>
<dbReference type="PROSITE" id="PS51257">
    <property type="entry name" value="PROKAR_LIPOPROTEIN"/>
    <property type="match status" value="1"/>
</dbReference>
<evidence type="ECO:0000256" key="6">
    <source>
        <dbReference type="ARBA" id="ARBA00022692"/>
    </source>
</evidence>
<keyword evidence="9" id="KW-0406">Ion transport</keyword>
<feature type="chain" id="PRO_5047290369" evidence="16">
    <location>
        <begin position="32"/>
        <end position="808"/>
    </location>
</feature>
<comment type="subcellular location">
    <subcellularLocation>
        <location evidence="1 14">Cell outer membrane</location>
        <topology evidence="1 14">Multi-pass membrane protein</topology>
    </subcellularLocation>
</comment>
<evidence type="ECO:0000256" key="15">
    <source>
        <dbReference type="RuleBase" id="RU003357"/>
    </source>
</evidence>
<evidence type="ECO:0000256" key="2">
    <source>
        <dbReference type="ARBA" id="ARBA00009810"/>
    </source>
</evidence>
<accession>A0ABS3TTV5</accession>
<dbReference type="Gene3D" id="2.40.170.20">
    <property type="entry name" value="TonB-dependent receptor, beta-barrel domain"/>
    <property type="match status" value="1"/>
</dbReference>
<keyword evidence="7 16" id="KW-0732">Signal</keyword>
<dbReference type="SMART" id="SM00965">
    <property type="entry name" value="STN"/>
    <property type="match status" value="1"/>
</dbReference>
<feature type="signal peptide" evidence="16">
    <location>
        <begin position="1"/>
        <end position="31"/>
    </location>
</feature>
<name>A0ABS3TTV5_9PSED</name>
<dbReference type="InterPro" id="IPR011662">
    <property type="entry name" value="Secretin/TonB_short_N"/>
</dbReference>
<keyword evidence="13 14" id="KW-0998">Cell outer membrane</keyword>
<feature type="domain" description="Secretin/TonB short N-terminal" evidence="17">
    <location>
        <begin position="62"/>
        <end position="113"/>
    </location>
</feature>
<evidence type="ECO:0000256" key="13">
    <source>
        <dbReference type="ARBA" id="ARBA00023237"/>
    </source>
</evidence>
<evidence type="ECO:0000256" key="9">
    <source>
        <dbReference type="ARBA" id="ARBA00023065"/>
    </source>
</evidence>
<evidence type="ECO:0000256" key="11">
    <source>
        <dbReference type="ARBA" id="ARBA00023136"/>
    </source>
</evidence>
<evidence type="ECO:0000256" key="5">
    <source>
        <dbReference type="ARBA" id="ARBA00022496"/>
    </source>
</evidence>
<dbReference type="PANTHER" id="PTHR32552">
    <property type="entry name" value="FERRICHROME IRON RECEPTOR-RELATED"/>
    <property type="match status" value="1"/>
</dbReference>
<keyword evidence="19" id="KW-1185">Reference proteome</keyword>
<protein>
    <submittedName>
        <fullName evidence="18">TonB-dependent siderophore receptor</fullName>
    </submittedName>
</protein>
<dbReference type="InterPro" id="IPR036942">
    <property type="entry name" value="Beta-barrel_TonB_sf"/>
</dbReference>
<evidence type="ECO:0000256" key="4">
    <source>
        <dbReference type="ARBA" id="ARBA00022452"/>
    </source>
</evidence>
<dbReference type="PANTHER" id="PTHR32552:SF68">
    <property type="entry name" value="FERRICHROME OUTER MEMBRANE TRANSPORTER_PHAGE RECEPTOR"/>
    <property type="match status" value="1"/>
</dbReference>
<dbReference type="InterPro" id="IPR039426">
    <property type="entry name" value="TonB-dep_rcpt-like"/>
</dbReference>
<evidence type="ECO:0000256" key="7">
    <source>
        <dbReference type="ARBA" id="ARBA00022729"/>
    </source>
</evidence>
<keyword evidence="8" id="KW-0408">Iron</keyword>
<keyword evidence="11 14" id="KW-0472">Membrane</keyword>
<dbReference type="PROSITE" id="PS52016">
    <property type="entry name" value="TONB_DEPENDENT_REC_3"/>
    <property type="match status" value="1"/>
</dbReference>
<evidence type="ECO:0000256" key="1">
    <source>
        <dbReference type="ARBA" id="ARBA00004571"/>
    </source>
</evidence>
<evidence type="ECO:0000256" key="8">
    <source>
        <dbReference type="ARBA" id="ARBA00023004"/>
    </source>
</evidence>
<evidence type="ECO:0000259" key="17">
    <source>
        <dbReference type="SMART" id="SM00965"/>
    </source>
</evidence>
<dbReference type="InterPro" id="IPR010105">
    <property type="entry name" value="TonB_sidphr_rcpt"/>
</dbReference>
<sequence>MLSLRHVRLPLSPLALALGLSCMLAGPVAQAAEVSQQQVRAYAIPAAPLADVLSRIANDAGLILAIDPRLVGNELSNPVNGQYTPEQAMQQALSGHRLQLQRSDDGTYRLIPADTLSMEASTVTASVDDDSVGYVPRRSRTGTKTDTPLLETPQSISVVTRQQMDAQNVQSVTEALRYVPGVKVETFGMDPKGYDWLYIRGFNAQASNDFRDGLRQLNNSYSFFRTEPYALERIDILRGPASTLFGSGEAGGLINRVSKKPTAAGVHEVELQAGNHDRVQGQFDIGDRVDDEGRYLYRVIGVARDSNTQFEYGDGHEVPDDRLYLAPSFTWNFSDDTQLTLLADVLRDRSGGTVSYYTNNLHLTDTLLNEHSFNHFDQDQHSIGYEFQHRFNDALQFRQNLRYGQVDVKMNNMLPLGAVSDLVPALAGTPLGSFVARQPRRWDEHLDAFAVDNQLQFEIATGALQHTLLGGIDYNRGHADVRRYYGPLTLAALQPYLLDPNNPQYGLDVPRPSTPAINYRETIEQLGYYLQDQIKFGDGWIVTAGGRYDDYQQERNDVLNPRSSADIQKHAFTGKLGVTYLTSFGLAPYASYSESFLPNPGIDRSGSSFDPSEGEQWEVGVKYQPTENILLTLAGFEITKTNVLTLDPLDRTFQVAQGEARSRGIELEAKARLDEHWDILASYTWLDTEITKSNSGDEGNETPNVPRNMASAWVNYSFNDGPLRDLTLGTGVRYVGSMYGDAANRVRLDDYTLVDAAASYQLTPQVSVGLNVQNLFDRDYTATCYGNEVDGCYPGVERTVIGRVSYSW</sequence>
<dbReference type="Pfam" id="PF00593">
    <property type="entry name" value="TonB_dep_Rec_b-barrel"/>
    <property type="match status" value="1"/>
</dbReference>
<dbReference type="Pfam" id="PF07715">
    <property type="entry name" value="Plug"/>
    <property type="match status" value="1"/>
</dbReference>
<dbReference type="NCBIfam" id="TIGR01783">
    <property type="entry name" value="TonB-siderophor"/>
    <property type="match status" value="1"/>
</dbReference>
<keyword evidence="12 18" id="KW-0675">Receptor</keyword>
<proteinExistence type="inferred from homology"/>
<evidence type="ECO:0000256" key="10">
    <source>
        <dbReference type="ARBA" id="ARBA00023077"/>
    </source>
</evidence>
<dbReference type="InterPro" id="IPR037066">
    <property type="entry name" value="Plug_dom_sf"/>
</dbReference>
<keyword evidence="6 14" id="KW-0812">Transmembrane</keyword>
<gene>
    <name evidence="18" type="ORF">JFY56_17875</name>
</gene>
<keyword evidence="4 14" id="KW-1134">Transmembrane beta strand</keyword>
<dbReference type="Gene3D" id="2.170.130.10">
    <property type="entry name" value="TonB-dependent receptor, plug domain"/>
    <property type="match status" value="1"/>
</dbReference>
<dbReference type="InterPro" id="IPR012910">
    <property type="entry name" value="Plug_dom"/>
</dbReference>
<evidence type="ECO:0000313" key="19">
    <source>
        <dbReference type="Proteomes" id="UP000669060"/>
    </source>
</evidence>
<evidence type="ECO:0000256" key="12">
    <source>
        <dbReference type="ARBA" id="ARBA00023170"/>
    </source>
</evidence>
<evidence type="ECO:0000256" key="14">
    <source>
        <dbReference type="PROSITE-ProRule" id="PRU01360"/>
    </source>
</evidence>
<dbReference type="Gene3D" id="3.55.50.30">
    <property type="match status" value="1"/>
</dbReference>
<organism evidence="18 19">
    <name type="scientific">Pseudomonas schmalbachii</name>
    <dbReference type="NCBI Taxonomy" id="2816993"/>
    <lineage>
        <taxon>Bacteria</taxon>
        <taxon>Pseudomonadati</taxon>
        <taxon>Pseudomonadota</taxon>
        <taxon>Gammaproteobacteria</taxon>
        <taxon>Pseudomonadales</taxon>
        <taxon>Pseudomonadaceae</taxon>
        <taxon>Pseudomonas</taxon>
    </lineage>
</organism>
<dbReference type="RefSeq" id="WP_208315284.1">
    <property type="nucleotide sequence ID" value="NZ_JAELYA010000007.1"/>
</dbReference>
<dbReference type="Pfam" id="PF07660">
    <property type="entry name" value="STN"/>
    <property type="match status" value="1"/>
</dbReference>
<evidence type="ECO:0000256" key="16">
    <source>
        <dbReference type="SAM" id="SignalP"/>
    </source>
</evidence>
<comment type="caution">
    <text evidence="18">The sequence shown here is derived from an EMBL/GenBank/DDBJ whole genome shotgun (WGS) entry which is preliminary data.</text>
</comment>
<keyword evidence="5" id="KW-0410">Iron transport</keyword>
<keyword evidence="10 15" id="KW-0798">TonB box</keyword>
<dbReference type="Proteomes" id="UP000669060">
    <property type="component" value="Unassembled WGS sequence"/>
</dbReference>
<evidence type="ECO:0000313" key="18">
    <source>
        <dbReference type="EMBL" id="MBO3277092.1"/>
    </source>
</evidence>
<keyword evidence="3 14" id="KW-0813">Transport</keyword>